<dbReference type="SUPFAM" id="SSF51206">
    <property type="entry name" value="cAMP-binding domain-like"/>
    <property type="match status" value="1"/>
</dbReference>
<dbReference type="InterPro" id="IPR014710">
    <property type="entry name" value="RmlC-like_jellyroll"/>
</dbReference>
<keyword evidence="3" id="KW-1185">Reference proteome</keyword>
<proteinExistence type="predicted"/>
<comment type="caution">
    <text evidence="2">The sequence shown here is derived from an EMBL/GenBank/DDBJ whole genome shotgun (WGS) entry which is preliminary data.</text>
</comment>
<dbReference type="Proteomes" id="UP001501725">
    <property type="component" value="Unassembled WGS sequence"/>
</dbReference>
<evidence type="ECO:0000259" key="1">
    <source>
        <dbReference type="Pfam" id="PF00027"/>
    </source>
</evidence>
<reference evidence="3" key="1">
    <citation type="journal article" date="2019" name="Int. J. Syst. Evol. Microbiol.">
        <title>The Global Catalogue of Microorganisms (GCM) 10K type strain sequencing project: providing services to taxonomists for standard genome sequencing and annotation.</title>
        <authorList>
            <consortium name="The Broad Institute Genomics Platform"/>
            <consortium name="The Broad Institute Genome Sequencing Center for Infectious Disease"/>
            <person name="Wu L."/>
            <person name="Ma J."/>
        </authorList>
    </citation>
    <scope>NUCLEOTIDE SEQUENCE [LARGE SCALE GENOMIC DNA]</scope>
    <source>
        <strain evidence="3">JCM 17919</strain>
    </source>
</reference>
<dbReference type="Gene3D" id="2.60.120.10">
    <property type="entry name" value="Jelly Rolls"/>
    <property type="match status" value="1"/>
</dbReference>
<protein>
    <submittedName>
        <fullName evidence="2">Crp/Fnr family transcriptional regulator</fullName>
    </submittedName>
</protein>
<accession>A0ABP8GZN6</accession>
<sequence length="190" mass="21353">MLGAVAPVNKALASFVLKSSFPVSLAKGKLLLKAGDTCTHIYFIRKGVLRGYIRDGQTDTTTWITTEHQMAASISSFVRQEPAPDYIQALEDCELLAIAYTDMEAAYVRFPTFNLIARKIYETYYVDAENRALLVRLKSADAKYANLLRTQPELANRVSLKYIASYLDITLETLSRVRRRLAQPPLSDPL</sequence>
<dbReference type="InterPro" id="IPR000595">
    <property type="entry name" value="cNMP-bd_dom"/>
</dbReference>
<evidence type="ECO:0000313" key="3">
    <source>
        <dbReference type="Proteomes" id="UP001501725"/>
    </source>
</evidence>
<dbReference type="Pfam" id="PF00027">
    <property type="entry name" value="cNMP_binding"/>
    <property type="match status" value="1"/>
</dbReference>
<organism evidence="2 3">
    <name type="scientific">Flaviaesturariibacter amylovorans</name>
    <dbReference type="NCBI Taxonomy" id="1084520"/>
    <lineage>
        <taxon>Bacteria</taxon>
        <taxon>Pseudomonadati</taxon>
        <taxon>Bacteroidota</taxon>
        <taxon>Chitinophagia</taxon>
        <taxon>Chitinophagales</taxon>
        <taxon>Chitinophagaceae</taxon>
        <taxon>Flaviaestuariibacter</taxon>
    </lineage>
</organism>
<dbReference type="CDD" id="cd00038">
    <property type="entry name" value="CAP_ED"/>
    <property type="match status" value="1"/>
</dbReference>
<dbReference type="InterPro" id="IPR018490">
    <property type="entry name" value="cNMP-bd_dom_sf"/>
</dbReference>
<dbReference type="RefSeq" id="WP_345256311.1">
    <property type="nucleotide sequence ID" value="NZ_BAABGY010000007.1"/>
</dbReference>
<dbReference type="EMBL" id="BAABGY010000007">
    <property type="protein sequence ID" value="GAA4332323.1"/>
    <property type="molecule type" value="Genomic_DNA"/>
</dbReference>
<gene>
    <name evidence="2" type="ORF">GCM10023184_24850</name>
</gene>
<feature type="domain" description="Cyclic nucleotide-binding" evidence="1">
    <location>
        <begin position="23"/>
        <end position="106"/>
    </location>
</feature>
<name>A0ABP8GZN6_9BACT</name>
<evidence type="ECO:0000313" key="2">
    <source>
        <dbReference type="EMBL" id="GAA4332323.1"/>
    </source>
</evidence>